<evidence type="ECO:0008006" key="3">
    <source>
        <dbReference type="Google" id="ProtNLM"/>
    </source>
</evidence>
<evidence type="ECO:0000313" key="1">
    <source>
        <dbReference type="EMBL" id="WPX75478.1"/>
    </source>
</evidence>
<protein>
    <recommendedName>
        <fullName evidence="3">Pentapeptide repeat protein</fullName>
    </recommendedName>
</protein>
<dbReference type="EMBL" id="CP136422">
    <property type="protein sequence ID" value="WPX75478.1"/>
    <property type="molecule type" value="Genomic_DNA"/>
</dbReference>
<proteinExistence type="predicted"/>
<dbReference type="Pfam" id="PF00805">
    <property type="entry name" value="Pentapeptide"/>
    <property type="match status" value="1"/>
</dbReference>
<name>A0ABZ0UE65_9FIRM</name>
<reference evidence="1" key="1">
    <citation type="submission" date="2023-10" db="EMBL/GenBank/DDBJ databases">
        <title>Genome sequence of Blautia coccoides DSM 935.</title>
        <authorList>
            <person name="Boeer T."/>
            <person name="Bengelsdorf F.R."/>
            <person name="Daniel R."/>
            <person name="Poehlein A."/>
        </authorList>
    </citation>
    <scope>NUCLEOTIDE SEQUENCE [LARGE SCALE GENOMIC DNA]</scope>
    <source>
        <strain evidence="1">DSM 935</strain>
    </source>
</reference>
<dbReference type="InterPro" id="IPR001646">
    <property type="entry name" value="5peptide_repeat"/>
</dbReference>
<gene>
    <name evidence="1" type="ORF">BLCOC_38400</name>
</gene>
<keyword evidence="2" id="KW-1185">Reference proteome</keyword>
<accession>A0ABZ0UE65</accession>
<evidence type="ECO:0000313" key="2">
    <source>
        <dbReference type="Proteomes" id="UP001325248"/>
    </source>
</evidence>
<dbReference type="SUPFAM" id="SSF141571">
    <property type="entry name" value="Pentapeptide repeat-like"/>
    <property type="match status" value="1"/>
</dbReference>
<dbReference type="Proteomes" id="UP001325248">
    <property type="component" value="Chromosome"/>
</dbReference>
<dbReference type="Gene3D" id="2.160.20.80">
    <property type="entry name" value="E3 ubiquitin-protein ligase SopA"/>
    <property type="match status" value="1"/>
</dbReference>
<organism evidence="1 2">
    <name type="scientific">Blautia producta</name>
    <dbReference type="NCBI Taxonomy" id="33035"/>
    <lineage>
        <taxon>Bacteria</taxon>
        <taxon>Bacillati</taxon>
        <taxon>Bacillota</taxon>
        <taxon>Clostridia</taxon>
        <taxon>Lachnospirales</taxon>
        <taxon>Lachnospiraceae</taxon>
        <taxon>Blautia</taxon>
    </lineage>
</organism>
<sequence length="127" mass="14428">MYKEELQEILKKHKKWLAGEDGGVRADLRRADLSEADLRRADLSGADLSEADLSGADLRRADLDFACWPLWCGSLAVKVCKRIAVQLAYHFCKLDCDDPEYITARNAILDFANQFHRVSECGKLEKR</sequence>